<keyword evidence="3" id="KW-1185">Reference proteome</keyword>
<protein>
    <submittedName>
        <fullName evidence="2">Uncharacterized protein</fullName>
    </submittedName>
</protein>
<dbReference type="RefSeq" id="WP_227422582.1">
    <property type="nucleotide sequence ID" value="NZ_CP071868.1"/>
</dbReference>
<evidence type="ECO:0000313" key="3">
    <source>
        <dbReference type="Proteomes" id="UP000663937"/>
    </source>
</evidence>
<dbReference type="KEGG" id="psic:J4E96_13295"/>
<accession>A0A8A4Z8U6</accession>
<evidence type="ECO:0000256" key="1">
    <source>
        <dbReference type="SAM" id="MobiDB-lite"/>
    </source>
</evidence>
<proteinExistence type="predicted"/>
<organism evidence="2 3">
    <name type="scientific">Pengzhenrongella sicca</name>
    <dbReference type="NCBI Taxonomy" id="2819238"/>
    <lineage>
        <taxon>Bacteria</taxon>
        <taxon>Bacillati</taxon>
        <taxon>Actinomycetota</taxon>
        <taxon>Actinomycetes</taxon>
        <taxon>Micrococcales</taxon>
        <taxon>Pengzhenrongella</taxon>
    </lineage>
</organism>
<dbReference type="AlphaFoldDB" id="A0A8A4Z8U6"/>
<gene>
    <name evidence="2" type="ORF">J4E96_13295</name>
</gene>
<sequence>MSEYTSAFPERANVSQGEGLRHDAPATSPIRPLSGSGLDALVQRQSREVGFAGFLSFVPTQER</sequence>
<dbReference type="EMBL" id="CP071868">
    <property type="protein sequence ID" value="QTE28350.1"/>
    <property type="molecule type" value="Genomic_DNA"/>
</dbReference>
<dbReference type="Proteomes" id="UP000663937">
    <property type="component" value="Chromosome"/>
</dbReference>
<feature type="region of interest" description="Disordered" evidence="1">
    <location>
        <begin position="1"/>
        <end position="32"/>
    </location>
</feature>
<reference evidence="2" key="1">
    <citation type="submission" date="2021-03" db="EMBL/GenBank/DDBJ databases">
        <title>Pengzhenrongella sicca gen. nov., sp. nov., a new member of suborder Micrococcineae isolated from High-Arctic tundra soil.</title>
        <authorList>
            <person name="Peng F."/>
        </authorList>
    </citation>
    <scope>NUCLEOTIDE SEQUENCE</scope>
    <source>
        <strain evidence="2">LRZ-2</strain>
    </source>
</reference>
<name>A0A8A4Z8U6_9MICO</name>
<evidence type="ECO:0000313" key="2">
    <source>
        <dbReference type="EMBL" id="QTE28350.1"/>
    </source>
</evidence>